<evidence type="ECO:0000256" key="1">
    <source>
        <dbReference type="ARBA" id="ARBA00012417"/>
    </source>
</evidence>
<dbReference type="GO" id="GO:0003887">
    <property type="term" value="F:DNA-directed DNA polymerase activity"/>
    <property type="evidence" value="ECO:0007669"/>
    <property type="project" value="UniProtKB-KW"/>
</dbReference>
<evidence type="ECO:0000256" key="2">
    <source>
        <dbReference type="ARBA" id="ARBA00022679"/>
    </source>
</evidence>
<evidence type="ECO:0000256" key="4">
    <source>
        <dbReference type="ARBA" id="ARBA00022932"/>
    </source>
</evidence>
<dbReference type="AlphaFoldDB" id="A0A5J4UNN4"/>
<feature type="coiled-coil region" evidence="5">
    <location>
        <begin position="98"/>
        <end position="125"/>
    </location>
</feature>
<dbReference type="EMBL" id="SNRW01014331">
    <property type="protein sequence ID" value="KAA6371590.1"/>
    <property type="molecule type" value="Genomic_DNA"/>
</dbReference>
<proteinExistence type="predicted"/>
<evidence type="ECO:0000256" key="3">
    <source>
        <dbReference type="ARBA" id="ARBA00022695"/>
    </source>
</evidence>
<dbReference type="InterPro" id="IPR043502">
    <property type="entry name" value="DNA/RNA_pol_sf"/>
</dbReference>
<dbReference type="Gene3D" id="1.10.132.60">
    <property type="entry name" value="DNA polymerase family B, C-terminal domain"/>
    <property type="match status" value="1"/>
</dbReference>
<keyword evidence="4" id="KW-0239">DNA-directed DNA polymerase</keyword>
<keyword evidence="5" id="KW-0175">Coiled coil</keyword>
<feature type="non-terminal residue" evidence="6">
    <location>
        <position position="254"/>
    </location>
</feature>
<gene>
    <name evidence="6" type="ORF">EZS28_032882</name>
</gene>
<dbReference type="SUPFAM" id="SSF56672">
    <property type="entry name" value="DNA/RNA polymerases"/>
    <property type="match status" value="1"/>
</dbReference>
<dbReference type="GO" id="GO:0005634">
    <property type="term" value="C:nucleus"/>
    <property type="evidence" value="ECO:0007669"/>
    <property type="project" value="TreeGrafter"/>
</dbReference>
<sequence>MNIGTPVSEAFRIGQELADKVTQMNPPPVKLMMEKTKSNYKRPGSLPSAAAVSASTPWWMTAKGDRIGYVIIKPQFAIIGKTVAQQQKSKNALNIGDGLRLNEMMMKMKKQKEELNQQSNTLLKTSSSSSSFTQVALTTASQSKIKLADRAVPPRYIVEDPYSLIIDSNYYINKMILPPLSRIFILLGVNNIISTLGRKTKVRPGSSFRNGSISTRLSFLPIDTAVSSLNAYSSTTLFYNAINLIRSNPVFRSY</sequence>
<dbReference type="OrthoDB" id="2414538at2759"/>
<evidence type="ECO:0000313" key="6">
    <source>
        <dbReference type="EMBL" id="KAA6371590.1"/>
    </source>
</evidence>
<name>A0A5J4UNN4_9EUKA</name>
<reference evidence="6 7" key="1">
    <citation type="submission" date="2019-03" db="EMBL/GenBank/DDBJ databases">
        <title>Single cell metagenomics reveals metabolic interactions within the superorganism composed of flagellate Streblomastix strix and complex community of Bacteroidetes bacteria on its surface.</title>
        <authorList>
            <person name="Treitli S.C."/>
            <person name="Kolisko M."/>
            <person name="Husnik F."/>
            <person name="Keeling P."/>
            <person name="Hampl V."/>
        </authorList>
    </citation>
    <scope>NUCLEOTIDE SEQUENCE [LARGE SCALE GENOMIC DNA]</scope>
    <source>
        <strain evidence="6">ST1C</strain>
    </source>
</reference>
<accession>A0A5J4UNN4</accession>
<keyword evidence="3" id="KW-0548">Nucleotidyltransferase</keyword>
<dbReference type="PANTHER" id="PTHR45812">
    <property type="entry name" value="DNA POLYMERASE ZETA CATALYTIC SUBUNIT"/>
    <property type="match status" value="1"/>
</dbReference>
<dbReference type="InterPro" id="IPR042087">
    <property type="entry name" value="DNA_pol_B_thumb"/>
</dbReference>
<dbReference type="PANTHER" id="PTHR45812:SF1">
    <property type="entry name" value="DNA POLYMERASE ZETA CATALYTIC SUBUNIT"/>
    <property type="match status" value="1"/>
</dbReference>
<dbReference type="GO" id="GO:0016035">
    <property type="term" value="C:zeta DNA polymerase complex"/>
    <property type="evidence" value="ECO:0007669"/>
    <property type="project" value="InterPro"/>
</dbReference>
<evidence type="ECO:0000313" key="7">
    <source>
        <dbReference type="Proteomes" id="UP000324800"/>
    </source>
</evidence>
<dbReference type="GO" id="GO:0042276">
    <property type="term" value="P:error-prone translesion synthesis"/>
    <property type="evidence" value="ECO:0007669"/>
    <property type="project" value="TreeGrafter"/>
</dbReference>
<protein>
    <recommendedName>
        <fullName evidence="1">DNA-directed DNA polymerase</fullName>
        <ecNumber evidence="1">2.7.7.7</ecNumber>
    </recommendedName>
</protein>
<dbReference type="Proteomes" id="UP000324800">
    <property type="component" value="Unassembled WGS sequence"/>
</dbReference>
<dbReference type="InterPro" id="IPR030559">
    <property type="entry name" value="PolZ_Rev3"/>
</dbReference>
<keyword evidence="2" id="KW-0808">Transferase</keyword>
<organism evidence="6 7">
    <name type="scientific">Streblomastix strix</name>
    <dbReference type="NCBI Taxonomy" id="222440"/>
    <lineage>
        <taxon>Eukaryota</taxon>
        <taxon>Metamonada</taxon>
        <taxon>Preaxostyla</taxon>
        <taxon>Oxymonadida</taxon>
        <taxon>Streblomastigidae</taxon>
        <taxon>Streblomastix</taxon>
    </lineage>
</organism>
<comment type="caution">
    <text evidence="6">The sequence shown here is derived from an EMBL/GenBank/DDBJ whole genome shotgun (WGS) entry which is preliminary data.</text>
</comment>
<evidence type="ECO:0000256" key="5">
    <source>
        <dbReference type="SAM" id="Coils"/>
    </source>
</evidence>
<dbReference type="GO" id="GO:0000724">
    <property type="term" value="P:double-strand break repair via homologous recombination"/>
    <property type="evidence" value="ECO:0007669"/>
    <property type="project" value="TreeGrafter"/>
</dbReference>
<dbReference type="EC" id="2.7.7.7" evidence="1"/>